<evidence type="ECO:0000256" key="1">
    <source>
        <dbReference type="SAM" id="Coils"/>
    </source>
</evidence>
<dbReference type="PANTHER" id="PTHR46248">
    <property type="entry name" value="EXPRESSED PROTEIN"/>
    <property type="match status" value="1"/>
</dbReference>
<sequence>MEVPVGEHLRLDKYDSTMVDSQRCWQLSRWKYRWVNILDLINMTPQWWIARGADNCLRWKYHKTLKTIGNASLTGRPGFHASAAPNGHTATGPDGRCKSKHAGKPILNRRLSRSEIKLALLEDVDRLKKKLKQEENVHRALERAFSRRLGTLPHLPPYLPPQTLELLAEVAVLEEEVVRLEEEVVSFRQGLYQEAAYLSSRININSDDNSLEQSVKTGNSDGSKSSMSSVEVHSEPSKLSQQKPLNSLSRSASSRLSYSHRIRTDFFNTLVDKKPADLKKSDSAICDDGVLGKENRSSSNSNSKIKSNPESIAEEVQNLVKKPQIKFEIDGKHTPPKPQNRLVDQERAQESCSSSSSGDRILEAESECNKISESVLKCLIGIFLRLSKLKAKTMDAEAFSNLMSLDLTGGDREPSFRDPYGVCLKSKRRDIGPYKDLFAIEAGSIDFKKKTNASLLIRRLKLLLEKLSSLNLESLTHQQKLAFWINTYNICMMNAYLEHGIPEDPEMMPTLIQKATINAGGYLLNAITIEHYILRLPNHSKLTCPQSTEENETEIRDKFGLEWSEPLVTFALCSGSWSSPAVRVYTSANVENELATAKREYLQAAFGITKTNKLVIPDMLDWYLLDFGKDLEALVEWVCLQLPSELRKQAVTCLEKRGREPISKKVQIMSYDYRFRYLIQR</sequence>
<evidence type="ECO:0000259" key="4">
    <source>
        <dbReference type="Pfam" id="PF14389"/>
    </source>
</evidence>
<feature type="compositionally biased region" description="Low complexity" evidence="2">
    <location>
        <begin position="297"/>
        <end position="310"/>
    </location>
</feature>
<dbReference type="PANTHER" id="PTHR46248:SF12">
    <property type="entry name" value="TERNARY COMPLEX FACTOR MIP1 LEUCINE-ZIPPER PROTEIN"/>
    <property type="match status" value="1"/>
</dbReference>
<reference evidence="5 6" key="1">
    <citation type="submission" date="2019-05" db="EMBL/GenBank/DDBJ databases">
        <title>Mikania micrantha, genome provides insights into the molecular mechanism of rapid growth.</title>
        <authorList>
            <person name="Liu B."/>
        </authorList>
    </citation>
    <scope>NUCLEOTIDE SEQUENCE [LARGE SCALE GENOMIC DNA]</scope>
    <source>
        <strain evidence="5">NLD-2019</strain>
        <tissue evidence="5">Leaf</tissue>
    </source>
</reference>
<evidence type="ECO:0000259" key="3">
    <source>
        <dbReference type="Pfam" id="PF04784"/>
    </source>
</evidence>
<dbReference type="AlphaFoldDB" id="A0A5N6NI55"/>
<feature type="domain" description="Ternary complex factor MIP1 leucine-zipper" evidence="4">
    <location>
        <begin position="114"/>
        <end position="194"/>
    </location>
</feature>
<dbReference type="OrthoDB" id="418495at2759"/>
<evidence type="ECO:0008006" key="7">
    <source>
        <dbReference type="Google" id="ProtNLM"/>
    </source>
</evidence>
<keyword evidence="1" id="KW-0175">Coiled coil</keyword>
<feature type="coiled-coil region" evidence="1">
    <location>
        <begin position="117"/>
        <end position="190"/>
    </location>
</feature>
<feature type="region of interest" description="Disordered" evidence="2">
    <location>
        <begin position="326"/>
        <end position="358"/>
    </location>
</feature>
<organism evidence="5 6">
    <name type="scientific">Mikania micrantha</name>
    <name type="common">bitter vine</name>
    <dbReference type="NCBI Taxonomy" id="192012"/>
    <lineage>
        <taxon>Eukaryota</taxon>
        <taxon>Viridiplantae</taxon>
        <taxon>Streptophyta</taxon>
        <taxon>Embryophyta</taxon>
        <taxon>Tracheophyta</taxon>
        <taxon>Spermatophyta</taxon>
        <taxon>Magnoliopsida</taxon>
        <taxon>eudicotyledons</taxon>
        <taxon>Gunneridae</taxon>
        <taxon>Pentapetalae</taxon>
        <taxon>asterids</taxon>
        <taxon>campanulids</taxon>
        <taxon>Asterales</taxon>
        <taxon>Asteraceae</taxon>
        <taxon>Asteroideae</taxon>
        <taxon>Heliantheae alliance</taxon>
        <taxon>Eupatorieae</taxon>
        <taxon>Mikania</taxon>
    </lineage>
</organism>
<dbReference type="Pfam" id="PF14389">
    <property type="entry name" value="Lzipper-MIP1"/>
    <property type="match status" value="1"/>
</dbReference>
<comment type="caution">
    <text evidence="5">The sequence shown here is derived from an EMBL/GenBank/DDBJ whole genome shotgun (WGS) entry which is preliminary data.</text>
</comment>
<feature type="region of interest" description="Disordered" evidence="2">
    <location>
        <begin position="287"/>
        <end position="310"/>
    </location>
</feature>
<evidence type="ECO:0000313" key="5">
    <source>
        <dbReference type="EMBL" id="KAD4888123.1"/>
    </source>
</evidence>
<name>A0A5N6NI55_9ASTR</name>
<protein>
    <recommendedName>
        <fullName evidence="7">DUF547 domain-containing protein</fullName>
    </recommendedName>
</protein>
<dbReference type="Proteomes" id="UP000326396">
    <property type="component" value="Linkage Group LG19"/>
</dbReference>
<dbReference type="Pfam" id="PF04784">
    <property type="entry name" value="DUF547"/>
    <property type="match status" value="1"/>
</dbReference>
<accession>A0A5N6NI55</accession>
<dbReference type="InterPro" id="IPR006869">
    <property type="entry name" value="DUF547"/>
</dbReference>
<keyword evidence="6" id="KW-1185">Reference proteome</keyword>
<gene>
    <name evidence="5" type="ORF">E3N88_20196</name>
</gene>
<dbReference type="InterPro" id="IPR025757">
    <property type="entry name" value="MIP1_Leuzipper"/>
</dbReference>
<proteinExistence type="predicted"/>
<feature type="region of interest" description="Disordered" evidence="2">
    <location>
        <begin position="79"/>
        <end position="102"/>
    </location>
</feature>
<feature type="compositionally biased region" description="Low complexity" evidence="2">
    <location>
        <begin position="245"/>
        <end position="254"/>
    </location>
</feature>
<evidence type="ECO:0000313" key="6">
    <source>
        <dbReference type="Proteomes" id="UP000326396"/>
    </source>
</evidence>
<dbReference type="EMBL" id="SZYD01000011">
    <property type="protein sequence ID" value="KAD4888123.1"/>
    <property type="molecule type" value="Genomic_DNA"/>
</dbReference>
<feature type="domain" description="DUF547" evidence="3">
    <location>
        <begin position="473"/>
        <end position="602"/>
    </location>
</feature>
<feature type="compositionally biased region" description="Low complexity" evidence="2">
    <location>
        <begin position="220"/>
        <end position="231"/>
    </location>
</feature>
<evidence type="ECO:0000256" key="2">
    <source>
        <dbReference type="SAM" id="MobiDB-lite"/>
    </source>
</evidence>
<feature type="region of interest" description="Disordered" evidence="2">
    <location>
        <begin position="209"/>
        <end position="254"/>
    </location>
</feature>